<feature type="region of interest" description="Disordered" evidence="13">
    <location>
        <begin position="234"/>
        <end position="343"/>
    </location>
</feature>
<dbReference type="PROSITE" id="PS50103">
    <property type="entry name" value="ZF_C3H1"/>
    <property type="match status" value="1"/>
</dbReference>
<gene>
    <name evidence="16" type="ORF">M427DRAFT_152900</name>
</gene>
<dbReference type="OrthoDB" id="10251848at2759"/>
<dbReference type="GO" id="GO:0036002">
    <property type="term" value="F:pre-mRNA binding"/>
    <property type="evidence" value="ECO:0007669"/>
    <property type="project" value="TreeGrafter"/>
</dbReference>
<evidence type="ECO:0008006" key="18">
    <source>
        <dbReference type="Google" id="ProtNLM"/>
    </source>
</evidence>
<feature type="compositionally biased region" description="Acidic residues" evidence="13">
    <location>
        <begin position="237"/>
        <end position="249"/>
    </location>
</feature>
<evidence type="ECO:0000259" key="14">
    <source>
        <dbReference type="PROSITE" id="PS50102"/>
    </source>
</evidence>
<evidence type="ECO:0000256" key="13">
    <source>
        <dbReference type="SAM" id="MobiDB-lite"/>
    </source>
</evidence>
<feature type="compositionally biased region" description="Polar residues" evidence="13">
    <location>
        <begin position="290"/>
        <end position="302"/>
    </location>
</feature>
<evidence type="ECO:0000256" key="12">
    <source>
        <dbReference type="PROSITE-ProRule" id="PRU00723"/>
    </source>
</evidence>
<keyword evidence="7 12" id="KW-0862">Zinc</keyword>
<comment type="similarity">
    <text evidence="2">Belongs to the RRM CWC2 family.</text>
</comment>
<evidence type="ECO:0000259" key="15">
    <source>
        <dbReference type="PROSITE" id="PS50103"/>
    </source>
</evidence>
<evidence type="ECO:0000256" key="2">
    <source>
        <dbReference type="ARBA" id="ARBA00008024"/>
    </source>
</evidence>
<dbReference type="EMBL" id="KQ965740">
    <property type="protein sequence ID" value="KXS18955.1"/>
    <property type="molecule type" value="Genomic_DNA"/>
</dbReference>
<sequence length="398" mass="44288">MNRPAPPQMDTATARANGPSKHADAGIGDRSTQYNIWYNRWLGDLDRKKGGPIERAPSRCYPLQDTGYTKGSQERPNSCLFCVHFAHGCCTKGVECPYLHRVPRVEDEKRWPRAEDCFGRSKHDENRDDMGGTGSFLKDSRTLYMNRIAPYKDIKTVVIKHYSEFGEIEHVNILPSKNVAFVRFRSRLQAEFAKEAMFGQSLDSNEILNVRWATADPHMDRRLKGMMDEVEHGLRAEEEEQAPQEDEDGRETKRRRVEYRAEGKYGTGTIVGTMEIGGYEDNDEGDDVRGQNNHEQPLQESGGSIEPATVPAPQPINSLIWAGNAASNQPPSAPHNMLQDTPSPIVSTSTLAFLRQMTEKMKTAGVKVDMSFPSGSGGQTAGSNGLGMLAGYDSDDDE</sequence>
<dbReference type="GO" id="GO:0071007">
    <property type="term" value="C:U2-type catalytic step 2 spliceosome"/>
    <property type="evidence" value="ECO:0007669"/>
    <property type="project" value="TreeGrafter"/>
</dbReference>
<evidence type="ECO:0000256" key="8">
    <source>
        <dbReference type="ARBA" id="ARBA00022884"/>
    </source>
</evidence>
<keyword evidence="8 11" id="KW-0694">RNA-binding</keyword>
<evidence type="ECO:0000256" key="11">
    <source>
        <dbReference type="PROSITE-ProRule" id="PRU00176"/>
    </source>
</evidence>
<evidence type="ECO:0000256" key="5">
    <source>
        <dbReference type="ARBA" id="ARBA00022728"/>
    </source>
</evidence>
<evidence type="ECO:0000256" key="9">
    <source>
        <dbReference type="ARBA" id="ARBA00023187"/>
    </source>
</evidence>
<dbReference type="InterPro" id="IPR000571">
    <property type="entry name" value="Znf_CCCH"/>
</dbReference>
<dbReference type="InterPro" id="IPR000504">
    <property type="entry name" value="RRM_dom"/>
</dbReference>
<dbReference type="GO" id="GO:0000974">
    <property type="term" value="C:Prp19 complex"/>
    <property type="evidence" value="ECO:0007669"/>
    <property type="project" value="TreeGrafter"/>
</dbReference>
<feature type="zinc finger region" description="C3H1-type" evidence="12">
    <location>
        <begin position="81"/>
        <end position="103"/>
    </location>
</feature>
<keyword evidence="10" id="KW-0539">Nucleus</keyword>
<keyword evidence="6 12" id="KW-0863">Zinc-finger</keyword>
<organism evidence="16 17">
    <name type="scientific">Gonapodya prolifera (strain JEL478)</name>
    <name type="common">Monoblepharis prolifera</name>
    <dbReference type="NCBI Taxonomy" id="1344416"/>
    <lineage>
        <taxon>Eukaryota</taxon>
        <taxon>Fungi</taxon>
        <taxon>Fungi incertae sedis</taxon>
        <taxon>Chytridiomycota</taxon>
        <taxon>Chytridiomycota incertae sedis</taxon>
        <taxon>Monoblepharidomycetes</taxon>
        <taxon>Monoblepharidales</taxon>
        <taxon>Gonapodyaceae</taxon>
        <taxon>Gonapodya</taxon>
    </lineage>
</organism>
<protein>
    <recommendedName>
        <fullName evidence="18">Pre-mRNA-splicing factor cwc2</fullName>
    </recommendedName>
</protein>
<comment type="subcellular location">
    <subcellularLocation>
        <location evidence="1">Nucleus</location>
    </subcellularLocation>
</comment>
<dbReference type="InterPro" id="IPR039171">
    <property type="entry name" value="Cwc2/Slt11"/>
</dbReference>
<dbReference type="InterPro" id="IPR034181">
    <property type="entry name" value="Cwc2_RRM"/>
</dbReference>
<accession>A0A139AR32</accession>
<keyword evidence="4 12" id="KW-0479">Metal-binding</keyword>
<dbReference type="PANTHER" id="PTHR14089">
    <property type="entry name" value="PRE-MRNA-SPLICING FACTOR RBM22"/>
    <property type="match status" value="1"/>
</dbReference>
<dbReference type="GO" id="GO:0071006">
    <property type="term" value="C:U2-type catalytic step 1 spliceosome"/>
    <property type="evidence" value="ECO:0007669"/>
    <property type="project" value="TreeGrafter"/>
</dbReference>
<dbReference type="InterPro" id="IPR035979">
    <property type="entry name" value="RBD_domain_sf"/>
</dbReference>
<dbReference type="CDD" id="cd12360">
    <property type="entry name" value="RRM_cwf2"/>
    <property type="match status" value="1"/>
</dbReference>
<keyword evidence="17" id="KW-1185">Reference proteome</keyword>
<dbReference type="AlphaFoldDB" id="A0A139AR32"/>
<dbReference type="GO" id="GO:0008270">
    <property type="term" value="F:zinc ion binding"/>
    <property type="evidence" value="ECO:0007669"/>
    <property type="project" value="UniProtKB-KW"/>
</dbReference>
<feature type="region of interest" description="Disordered" evidence="13">
    <location>
        <begin position="1"/>
        <end position="27"/>
    </location>
</feature>
<feature type="domain" description="RRM" evidence="14">
    <location>
        <begin position="141"/>
        <end position="215"/>
    </location>
</feature>
<feature type="domain" description="C3H1-type" evidence="15">
    <location>
        <begin position="81"/>
        <end position="103"/>
    </location>
</feature>
<evidence type="ECO:0000256" key="7">
    <source>
        <dbReference type="ARBA" id="ARBA00022833"/>
    </source>
</evidence>
<evidence type="ECO:0000256" key="1">
    <source>
        <dbReference type="ARBA" id="ARBA00004123"/>
    </source>
</evidence>
<evidence type="ECO:0000313" key="16">
    <source>
        <dbReference type="EMBL" id="KXS18955.1"/>
    </source>
</evidence>
<reference evidence="16 17" key="1">
    <citation type="journal article" date="2015" name="Genome Biol. Evol.">
        <title>Phylogenomic analyses indicate that early fungi evolved digesting cell walls of algal ancestors of land plants.</title>
        <authorList>
            <person name="Chang Y."/>
            <person name="Wang S."/>
            <person name="Sekimoto S."/>
            <person name="Aerts A.L."/>
            <person name="Choi C."/>
            <person name="Clum A."/>
            <person name="LaButti K.M."/>
            <person name="Lindquist E.A."/>
            <person name="Yee Ngan C."/>
            <person name="Ohm R.A."/>
            <person name="Salamov A.A."/>
            <person name="Grigoriev I.V."/>
            <person name="Spatafora J.W."/>
            <person name="Berbee M.L."/>
        </authorList>
    </citation>
    <scope>NUCLEOTIDE SEQUENCE [LARGE SCALE GENOMIC DNA]</scope>
    <source>
        <strain evidence="16 17">JEL478</strain>
    </source>
</reference>
<dbReference type="GO" id="GO:0017070">
    <property type="term" value="F:U6 snRNA binding"/>
    <property type="evidence" value="ECO:0007669"/>
    <property type="project" value="TreeGrafter"/>
</dbReference>
<dbReference type="Pfam" id="PF16131">
    <property type="entry name" value="Torus"/>
    <property type="match status" value="1"/>
</dbReference>
<dbReference type="Proteomes" id="UP000070544">
    <property type="component" value="Unassembled WGS sequence"/>
</dbReference>
<dbReference type="PANTHER" id="PTHR14089:SF2">
    <property type="entry name" value="PRE-MRNA-SPLICING FACTOR CWC2"/>
    <property type="match status" value="1"/>
</dbReference>
<keyword evidence="9" id="KW-0508">mRNA splicing</keyword>
<dbReference type="GO" id="GO:0006397">
    <property type="term" value="P:mRNA processing"/>
    <property type="evidence" value="ECO:0007669"/>
    <property type="project" value="UniProtKB-KW"/>
</dbReference>
<dbReference type="InterPro" id="IPR012677">
    <property type="entry name" value="Nucleotide-bd_a/b_plait_sf"/>
</dbReference>
<dbReference type="PROSITE" id="PS50102">
    <property type="entry name" value="RRM"/>
    <property type="match status" value="1"/>
</dbReference>
<keyword evidence="3" id="KW-0507">mRNA processing</keyword>
<evidence type="ECO:0000313" key="17">
    <source>
        <dbReference type="Proteomes" id="UP000070544"/>
    </source>
</evidence>
<dbReference type="GO" id="GO:0008380">
    <property type="term" value="P:RNA splicing"/>
    <property type="evidence" value="ECO:0007669"/>
    <property type="project" value="UniProtKB-KW"/>
</dbReference>
<keyword evidence="5" id="KW-0747">Spliceosome</keyword>
<dbReference type="FunFam" id="3.30.70.330:FF:000502">
    <property type="entry name" value="Pre-mRNA-splicing factor cwc2, putative"/>
    <property type="match status" value="1"/>
</dbReference>
<evidence type="ECO:0000256" key="10">
    <source>
        <dbReference type="ARBA" id="ARBA00023242"/>
    </source>
</evidence>
<feature type="region of interest" description="Disordered" evidence="13">
    <location>
        <begin position="370"/>
        <end position="398"/>
    </location>
</feature>
<dbReference type="SUPFAM" id="SSF54928">
    <property type="entry name" value="RNA-binding domain, RBD"/>
    <property type="match status" value="1"/>
</dbReference>
<evidence type="ECO:0000256" key="3">
    <source>
        <dbReference type="ARBA" id="ARBA00022664"/>
    </source>
</evidence>
<proteinExistence type="inferred from homology"/>
<dbReference type="InterPro" id="IPR032297">
    <property type="entry name" value="Torus"/>
</dbReference>
<evidence type="ECO:0000256" key="4">
    <source>
        <dbReference type="ARBA" id="ARBA00022723"/>
    </source>
</evidence>
<dbReference type="STRING" id="1344416.A0A139AR32"/>
<dbReference type="Gene3D" id="3.30.70.330">
    <property type="match status" value="1"/>
</dbReference>
<name>A0A139AR32_GONPJ</name>
<dbReference type="Pfam" id="PF00076">
    <property type="entry name" value="RRM_1"/>
    <property type="match status" value="1"/>
</dbReference>
<dbReference type="SMART" id="SM00360">
    <property type="entry name" value="RRM"/>
    <property type="match status" value="1"/>
</dbReference>
<evidence type="ECO:0000256" key="6">
    <source>
        <dbReference type="ARBA" id="ARBA00022771"/>
    </source>
</evidence>